<dbReference type="SUPFAM" id="SSF48239">
    <property type="entry name" value="Terpenoid cyclases/Protein prenyltransferases"/>
    <property type="match status" value="1"/>
</dbReference>
<dbReference type="Gene3D" id="1.50.10.20">
    <property type="match status" value="1"/>
</dbReference>
<evidence type="ECO:0000256" key="10">
    <source>
        <dbReference type="SAM" id="SignalP"/>
    </source>
</evidence>
<evidence type="ECO:0000256" key="8">
    <source>
        <dbReference type="ARBA" id="ARBA00030816"/>
    </source>
</evidence>
<evidence type="ECO:0000256" key="9">
    <source>
        <dbReference type="ARBA" id="ARBA00032766"/>
    </source>
</evidence>
<organism evidence="12 13">
    <name type="scientific">Macrolepiota fuliginosa MF-IS2</name>
    <dbReference type="NCBI Taxonomy" id="1400762"/>
    <lineage>
        <taxon>Eukaryota</taxon>
        <taxon>Fungi</taxon>
        <taxon>Dikarya</taxon>
        <taxon>Basidiomycota</taxon>
        <taxon>Agaricomycotina</taxon>
        <taxon>Agaricomycetes</taxon>
        <taxon>Agaricomycetidae</taxon>
        <taxon>Agaricales</taxon>
        <taxon>Agaricineae</taxon>
        <taxon>Agaricaceae</taxon>
        <taxon>Macrolepiota</taxon>
    </lineage>
</organism>
<dbReference type="GO" id="GO:0046872">
    <property type="term" value="F:metal ion binding"/>
    <property type="evidence" value="ECO:0007669"/>
    <property type="project" value="UniProtKB-KW"/>
</dbReference>
<dbReference type="InterPro" id="IPR001330">
    <property type="entry name" value="Prenyltrans"/>
</dbReference>
<gene>
    <name evidence="12" type="ORF">P691DRAFT_622184</name>
</gene>
<evidence type="ECO:0000256" key="7">
    <source>
        <dbReference type="ARBA" id="ARBA00022833"/>
    </source>
</evidence>
<feature type="non-terminal residue" evidence="12">
    <location>
        <position position="74"/>
    </location>
</feature>
<evidence type="ECO:0000256" key="1">
    <source>
        <dbReference type="ARBA" id="ARBA00001947"/>
    </source>
</evidence>
<dbReference type="InterPro" id="IPR008930">
    <property type="entry name" value="Terpenoid_cyclase/PrenylTrfase"/>
</dbReference>
<protein>
    <recommendedName>
        <fullName evidence="8">Geranylgeranyl transferase type II subunit beta</fullName>
    </recommendedName>
    <alternativeName>
        <fullName evidence="9">Type II protein geranyl-geranyltransferase subunit beta</fullName>
    </alternativeName>
</protein>
<dbReference type="OrthoDB" id="5428259at2759"/>
<feature type="signal peptide" evidence="10">
    <location>
        <begin position="1"/>
        <end position="22"/>
    </location>
</feature>
<keyword evidence="4" id="KW-0808">Transferase</keyword>
<keyword evidence="10" id="KW-0732">Signal</keyword>
<accession>A0A9P5XBP3</accession>
<evidence type="ECO:0000256" key="6">
    <source>
        <dbReference type="ARBA" id="ARBA00022737"/>
    </source>
</evidence>
<evidence type="ECO:0000313" key="13">
    <source>
        <dbReference type="Proteomes" id="UP000807342"/>
    </source>
</evidence>
<proteinExistence type="inferred from homology"/>
<evidence type="ECO:0000256" key="2">
    <source>
        <dbReference type="ARBA" id="ARBA00010497"/>
    </source>
</evidence>
<evidence type="ECO:0000256" key="5">
    <source>
        <dbReference type="ARBA" id="ARBA00022723"/>
    </source>
</evidence>
<keyword evidence="13" id="KW-1185">Reference proteome</keyword>
<keyword evidence="5" id="KW-0479">Metal-binding</keyword>
<evidence type="ECO:0000256" key="4">
    <source>
        <dbReference type="ARBA" id="ARBA00022679"/>
    </source>
</evidence>
<name>A0A9P5XBP3_9AGAR</name>
<feature type="non-terminal residue" evidence="12">
    <location>
        <position position="1"/>
    </location>
</feature>
<dbReference type="Proteomes" id="UP000807342">
    <property type="component" value="Unassembled WGS sequence"/>
</dbReference>
<reference evidence="12" key="1">
    <citation type="submission" date="2020-11" db="EMBL/GenBank/DDBJ databases">
        <authorList>
            <consortium name="DOE Joint Genome Institute"/>
            <person name="Ahrendt S."/>
            <person name="Riley R."/>
            <person name="Andreopoulos W."/>
            <person name="Labutti K."/>
            <person name="Pangilinan J."/>
            <person name="Ruiz-Duenas F.J."/>
            <person name="Barrasa J.M."/>
            <person name="Sanchez-Garcia M."/>
            <person name="Camarero S."/>
            <person name="Miyauchi S."/>
            <person name="Serrano A."/>
            <person name="Linde D."/>
            <person name="Babiker R."/>
            <person name="Drula E."/>
            <person name="Ayuso-Fernandez I."/>
            <person name="Pacheco R."/>
            <person name="Padilla G."/>
            <person name="Ferreira P."/>
            <person name="Barriuso J."/>
            <person name="Kellner H."/>
            <person name="Castanera R."/>
            <person name="Alfaro M."/>
            <person name="Ramirez L."/>
            <person name="Pisabarro A.G."/>
            <person name="Kuo A."/>
            <person name="Tritt A."/>
            <person name="Lipzen A."/>
            <person name="He G."/>
            <person name="Yan M."/>
            <person name="Ng V."/>
            <person name="Cullen D."/>
            <person name="Martin F."/>
            <person name="Rosso M.-N."/>
            <person name="Henrissat B."/>
            <person name="Hibbett D."/>
            <person name="Martinez A.T."/>
            <person name="Grigoriev I.V."/>
        </authorList>
    </citation>
    <scope>NUCLEOTIDE SEQUENCE</scope>
    <source>
        <strain evidence="12">MF-IS2</strain>
    </source>
</reference>
<dbReference type="GO" id="GO:0005968">
    <property type="term" value="C:Rab-protein geranylgeranyltransferase complex"/>
    <property type="evidence" value="ECO:0007669"/>
    <property type="project" value="TreeGrafter"/>
</dbReference>
<feature type="domain" description="Prenyltransferase alpha-alpha toroid" evidence="11">
    <location>
        <begin position="1"/>
        <end position="59"/>
    </location>
</feature>
<evidence type="ECO:0000259" key="11">
    <source>
        <dbReference type="Pfam" id="PF00432"/>
    </source>
</evidence>
<evidence type="ECO:0000313" key="12">
    <source>
        <dbReference type="EMBL" id="KAF9446660.1"/>
    </source>
</evidence>
<dbReference type="GO" id="GO:0004663">
    <property type="term" value="F:Rab geranylgeranyltransferase activity"/>
    <property type="evidence" value="ECO:0007669"/>
    <property type="project" value="TreeGrafter"/>
</dbReference>
<dbReference type="AlphaFoldDB" id="A0A9P5XBP3"/>
<comment type="caution">
    <text evidence="12">The sequence shown here is derived from an EMBL/GenBank/DDBJ whole genome shotgun (WGS) entry which is preliminary data.</text>
</comment>
<dbReference type="PANTHER" id="PTHR11774">
    <property type="entry name" value="GERANYLGERANYL TRANSFERASE TYPE BETA SUBUNIT"/>
    <property type="match status" value="1"/>
</dbReference>
<dbReference type="PANTHER" id="PTHR11774:SF11">
    <property type="entry name" value="GERANYLGERANYL TRANSFERASE TYPE-2 SUBUNIT BETA"/>
    <property type="match status" value="1"/>
</dbReference>
<comment type="cofactor">
    <cofactor evidence="1">
        <name>Zn(2+)</name>
        <dbReference type="ChEBI" id="CHEBI:29105"/>
    </cofactor>
</comment>
<dbReference type="EMBL" id="MU151235">
    <property type="protein sequence ID" value="KAF9446660.1"/>
    <property type="molecule type" value="Genomic_DNA"/>
</dbReference>
<keyword evidence="3" id="KW-0637">Prenyltransferase</keyword>
<dbReference type="InterPro" id="IPR045089">
    <property type="entry name" value="PGGT1B-like"/>
</dbReference>
<keyword evidence="7" id="KW-0862">Zinc</keyword>
<evidence type="ECO:0000256" key="3">
    <source>
        <dbReference type="ARBA" id="ARBA00022602"/>
    </source>
</evidence>
<comment type="similarity">
    <text evidence="2">Belongs to the protein prenyltransferase subunit beta family.</text>
</comment>
<sequence length="74" mass="8230">VCYSFWMFFVLLILNKLGYIDSEKLIAFILSAQGLKGGGITNKLGNMDDVVHTLFDVASAFFACDKPISFTPLY</sequence>
<feature type="chain" id="PRO_5040419046" description="Geranylgeranyl transferase type II subunit beta" evidence="10">
    <location>
        <begin position="23"/>
        <end position="74"/>
    </location>
</feature>
<dbReference type="Pfam" id="PF00432">
    <property type="entry name" value="Prenyltrans"/>
    <property type="match status" value="1"/>
</dbReference>
<keyword evidence="6" id="KW-0677">Repeat</keyword>